<feature type="transmembrane region" description="Helical" evidence="1">
    <location>
        <begin position="119"/>
        <end position="136"/>
    </location>
</feature>
<feature type="transmembrane region" description="Helical" evidence="1">
    <location>
        <begin position="66"/>
        <end position="86"/>
    </location>
</feature>
<dbReference type="AlphaFoldDB" id="A0A174E147"/>
<evidence type="ECO:0000313" key="2">
    <source>
        <dbReference type="EMBL" id="CUO31602.1"/>
    </source>
</evidence>
<dbReference type="EMBL" id="CYZX01000007">
    <property type="protein sequence ID" value="CUO31602.1"/>
    <property type="molecule type" value="Genomic_DNA"/>
</dbReference>
<keyword evidence="1" id="KW-0812">Transmembrane</keyword>
<evidence type="ECO:0000313" key="3">
    <source>
        <dbReference type="Proteomes" id="UP000095594"/>
    </source>
</evidence>
<feature type="transmembrane region" description="Helical" evidence="1">
    <location>
        <begin position="92"/>
        <end position="112"/>
    </location>
</feature>
<organism evidence="2 3">
    <name type="scientific">Clostridium disporicum</name>
    <dbReference type="NCBI Taxonomy" id="84024"/>
    <lineage>
        <taxon>Bacteria</taxon>
        <taxon>Bacillati</taxon>
        <taxon>Bacillota</taxon>
        <taxon>Clostridia</taxon>
        <taxon>Eubacteriales</taxon>
        <taxon>Clostridiaceae</taxon>
        <taxon>Clostridium</taxon>
    </lineage>
</organism>
<feature type="transmembrane region" description="Helical" evidence="1">
    <location>
        <begin position="33"/>
        <end position="54"/>
    </location>
</feature>
<reference evidence="2 3" key="1">
    <citation type="submission" date="2015-09" db="EMBL/GenBank/DDBJ databases">
        <authorList>
            <consortium name="Pathogen Informatics"/>
        </authorList>
    </citation>
    <scope>NUCLEOTIDE SEQUENCE [LARGE SCALE GENOMIC DNA]</scope>
    <source>
        <strain evidence="2 3">2789STDY5834856</strain>
    </source>
</reference>
<sequence length="145" mass="15634">MIILAMLGGILTTLSMIVNSSLGKKIGVLQSTCINYIVGLICSTLVLVVLGNSINVTTETFAKMPFYVFLGGAIGVSVVYLSNIIIPKIPVVYSTLLLFVGQVITGIIIDFFVMSEISFSKLIGAIIIILGILYNSRIDEKKIEE</sequence>
<evidence type="ECO:0000256" key="1">
    <source>
        <dbReference type="SAM" id="Phobius"/>
    </source>
</evidence>
<proteinExistence type="predicted"/>
<dbReference type="OrthoDB" id="1654616at2"/>
<dbReference type="InterPro" id="IPR006750">
    <property type="entry name" value="YdcZ"/>
</dbReference>
<keyword evidence="1" id="KW-0472">Membrane</keyword>
<dbReference type="Proteomes" id="UP000095594">
    <property type="component" value="Unassembled WGS sequence"/>
</dbReference>
<dbReference type="PANTHER" id="PTHR34821:SF2">
    <property type="entry name" value="INNER MEMBRANE PROTEIN YDCZ"/>
    <property type="match status" value="1"/>
</dbReference>
<dbReference type="GO" id="GO:0005886">
    <property type="term" value="C:plasma membrane"/>
    <property type="evidence" value="ECO:0007669"/>
    <property type="project" value="TreeGrafter"/>
</dbReference>
<accession>A0A174E147</accession>
<protein>
    <submittedName>
        <fullName evidence="2">Uncharacterized protein conserved in bacteria</fullName>
    </submittedName>
</protein>
<dbReference type="RefSeq" id="WP_055264961.1">
    <property type="nucleotide sequence ID" value="NZ_CABIXQ010000007.1"/>
</dbReference>
<gene>
    <name evidence="2" type="ORF">ERS852471_01348</name>
</gene>
<keyword evidence="1" id="KW-1133">Transmembrane helix</keyword>
<name>A0A174E147_9CLOT</name>
<dbReference type="PANTHER" id="PTHR34821">
    <property type="entry name" value="INNER MEMBRANE PROTEIN YDCZ"/>
    <property type="match status" value="1"/>
</dbReference>
<dbReference type="Pfam" id="PF04657">
    <property type="entry name" value="DMT_YdcZ"/>
    <property type="match status" value="1"/>
</dbReference>